<gene>
    <name evidence="2" type="ORF">CP975_20840</name>
</gene>
<evidence type="ECO:0000259" key="1">
    <source>
        <dbReference type="PROSITE" id="PS50837"/>
    </source>
</evidence>
<dbReference type="SUPFAM" id="SSF52540">
    <property type="entry name" value="P-loop containing nucleoside triphosphate hydrolases"/>
    <property type="match status" value="1"/>
</dbReference>
<evidence type="ECO:0000313" key="3">
    <source>
        <dbReference type="Proteomes" id="UP000326553"/>
    </source>
</evidence>
<dbReference type="KEGG" id="salw:CP975_20840"/>
<dbReference type="Gene3D" id="3.40.50.300">
    <property type="entry name" value="P-loop containing nucleotide triphosphate hydrolases"/>
    <property type="match status" value="1"/>
</dbReference>
<dbReference type="PANTHER" id="PTHR46844:SF1">
    <property type="entry name" value="SLR5058 PROTEIN"/>
    <property type="match status" value="1"/>
</dbReference>
<evidence type="ECO:0000313" key="2">
    <source>
        <dbReference type="EMBL" id="QEV19618.1"/>
    </source>
</evidence>
<reference evidence="2 3" key="1">
    <citation type="submission" date="2017-09" db="EMBL/GenBank/DDBJ databases">
        <authorList>
            <person name="Lee N."/>
            <person name="Cho B.-K."/>
        </authorList>
    </citation>
    <scope>NUCLEOTIDE SEQUENCE [LARGE SCALE GENOMIC DNA]</scope>
    <source>
        <strain evidence="2 3">ATCC 12461</strain>
    </source>
</reference>
<dbReference type="PROSITE" id="PS50837">
    <property type="entry name" value="NACHT"/>
    <property type="match status" value="1"/>
</dbReference>
<protein>
    <submittedName>
        <fullName evidence="2">NACHT domain-containing protein</fullName>
    </submittedName>
</protein>
<name>A0A5J6HJH1_STRAD</name>
<dbReference type="Proteomes" id="UP000326553">
    <property type="component" value="Chromosome"/>
</dbReference>
<dbReference type="PANTHER" id="PTHR46844">
    <property type="entry name" value="SLR5058 PROTEIN"/>
    <property type="match status" value="1"/>
</dbReference>
<dbReference type="OrthoDB" id="135105at2"/>
<dbReference type="InterPro" id="IPR007111">
    <property type="entry name" value="NACHT_NTPase"/>
</dbReference>
<keyword evidence="3" id="KW-1185">Reference proteome</keyword>
<dbReference type="InterPro" id="IPR054547">
    <property type="entry name" value="NNH1"/>
</dbReference>
<dbReference type="Pfam" id="PF05729">
    <property type="entry name" value="NACHT"/>
    <property type="match status" value="1"/>
</dbReference>
<feature type="domain" description="NACHT" evidence="1">
    <location>
        <begin position="255"/>
        <end position="585"/>
    </location>
</feature>
<dbReference type="InterPro" id="IPR027417">
    <property type="entry name" value="P-loop_NTPase"/>
</dbReference>
<proteinExistence type="predicted"/>
<organism evidence="2 3">
    <name type="scientific">Streptomyces alboniger</name>
    <dbReference type="NCBI Taxonomy" id="132473"/>
    <lineage>
        <taxon>Bacteria</taxon>
        <taxon>Bacillati</taxon>
        <taxon>Actinomycetota</taxon>
        <taxon>Actinomycetes</taxon>
        <taxon>Kitasatosporales</taxon>
        <taxon>Streptomycetaceae</taxon>
        <taxon>Streptomyces</taxon>
        <taxon>Streptomyces aurantiacus group</taxon>
    </lineage>
</organism>
<dbReference type="Pfam" id="PF22733">
    <property type="entry name" value="NNH1"/>
    <property type="match status" value="1"/>
</dbReference>
<dbReference type="AlphaFoldDB" id="A0A5J6HJH1"/>
<accession>A0A5J6HJH1</accession>
<sequence>MEPAVIGARLASSIVGPLVRKLFVSEGPGADLVDRPVAVSGLVSFRGEKRTLSDKDLYKIAEELVRRAAHSTGVEDELPSFEKRAVVHAVTDSLRSLGTLAMDDVQAVRLGHLALSRQLRAQNRTATLGLSHDAVTLHAGVMDTACLHILNFFTQRSTFVPRTLLEQSRGIEELTRKIDALITRSPPPADGPFEKRYAHYIAAKHGKLSIFGLDLSGAPESWRLDVAYLRLDAAVDALSPVPTVVSADHVLAGRDRVLLRGVAGSGKTTLIQWLAVSTAKKSLNEQLLYLYGLVPFVLPLRTLTRSGAPLPAPDGFLSAVDCPIAGSQPPGWIDRVLQAGRGLILIDGIDEIPEDDRGDARRWLRELLSAYPDNRWLVTSRPSAVRERWLAEDDFAELDLAPMNRDNIAEFIHRWHKAAGISDQYATELLRAIRAQQDLSGLAVNPLMCGLICALHQDRRGYLPDGRKEIYDAALSMLLFRRDRERGVLKSGPIHISEAEHIQLIQKLAYWMIRNGRSEMNRTDAVELLRRVLPAMPKVAEQGTPEAVYRHLLVRSGLLREPSANSMDFVHRTFQDYLGAKAAVEGLDFDFLIANAHLDQWEDVIRMAVAHARPTERTHLLTGLIRRENTSRQGRDRLHLLAAACLEHATELDPAVRAEVQERAAALIPPRSTDRARALAAIGPVVLELLTGPRELPPRPAALDPFATDEQKAEAAAAEAAYQAVADEAYFTVLTATPIATDAAVQVLALYRDHPDLRVRSELAQAWSRYDTDLYGQEVVAHLAEDGLYFPVSNLRELSALRSFGGRSRIKITGEFAVDEFIATCPSQRLTHLWVESDMGPAWDWLSHFPALRVLTIETLHPSIDLSTLERVRSLLTLRVPEDAELVGSHLLPESTKVVRGCPSTA</sequence>
<dbReference type="EMBL" id="CP023695">
    <property type="protein sequence ID" value="QEV19618.1"/>
    <property type="molecule type" value="Genomic_DNA"/>
</dbReference>